<evidence type="ECO:0000313" key="2">
    <source>
        <dbReference type="Proteomes" id="UP000434209"/>
    </source>
</evidence>
<organism evidence="1 2">
    <name type="scientific">Paraburkholderia acidiphila</name>
    <dbReference type="NCBI Taxonomy" id="2571747"/>
    <lineage>
        <taxon>Bacteria</taxon>
        <taxon>Pseudomonadati</taxon>
        <taxon>Pseudomonadota</taxon>
        <taxon>Betaproteobacteria</taxon>
        <taxon>Burkholderiales</taxon>
        <taxon>Burkholderiaceae</taxon>
        <taxon>Paraburkholderia</taxon>
    </lineage>
</organism>
<gene>
    <name evidence="1" type="ORF">FAZ97_30370</name>
</gene>
<dbReference type="KEGG" id="pacp:FAZ97_30370"/>
<proteinExistence type="predicted"/>
<dbReference type="OrthoDB" id="9803697at2"/>
<evidence type="ECO:0000313" key="1">
    <source>
        <dbReference type="EMBL" id="QGZ59315.1"/>
    </source>
</evidence>
<keyword evidence="2" id="KW-1185">Reference proteome</keyword>
<sequence length="85" mass="9073">MSGNESVRESMEVVGADGVFIGTVDSVEGNRIKLVRGDGFGKHKKHHHYIDIALVARVEGEKVRLSMNADAAIALVDEERSGGPG</sequence>
<dbReference type="AlphaFoldDB" id="A0A7Z2JDQ6"/>
<dbReference type="Pfam" id="PF09939">
    <property type="entry name" value="DUF2171"/>
    <property type="match status" value="1"/>
</dbReference>
<name>A0A7Z2JDQ6_9BURK</name>
<accession>A0A7Z2JDQ6</accession>
<reference evidence="1 2" key="1">
    <citation type="submission" date="2019-12" db="EMBL/GenBank/DDBJ databases">
        <title>Paraburkholderia acidiphila 7Q-K02 sp. nov and Paraburkholderia acidisoli DHF22 sp. nov., two strains isolated from forest soil.</title>
        <authorList>
            <person name="Gao Z."/>
            <person name="Qiu L."/>
        </authorList>
    </citation>
    <scope>NUCLEOTIDE SEQUENCE [LARGE SCALE GENOMIC DNA]</scope>
    <source>
        <strain evidence="1 2">7Q-K02</strain>
    </source>
</reference>
<protein>
    <submittedName>
        <fullName evidence="1">DUF2171 domain-containing protein</fullName>
    </submittedName>
</protein>
<dbReference type="RefSeq" id="WP_158762497.1">
    <property type="nucleotide sequence ID" value="NZ_CP046912.1"/>
</dbReference>
<dbReference type="InterPro" id="IPR018684">
    <property type="entry name" value="DUF2171"/>
</dbReference>
<dbReference type="EMBL" id="CP046912">
    <property type="protein sequence ID" value="QGZ59315.1"/>
    <property type="molecule type" value="Genomic_DNA"/>
</dbReference>
<dbReference type="Proteomes" id="UP000434209">
    <property type="component" value="Chromosome 4"/>
</dbReference>